<keyword evidence="2" id="KW-0472">Membrane</keyword>
<keyword evidence="5" id="KW-0732">Signal</keyword>
<dbReference type="PANTHER" id="PTHR40980:SF4">
    <property type="entry name" value="TONB-DEPENDENT RECEPTOR-LIKE BETA-BARREL DOMAIN-CONTAINING PROTEIN"/>
    <property type="match status" value="1"/>
</dbReference>
<feature type="region of interest" description="Disordered" evidence="4">
    <location>
        <begin position="805"/>
        <end position="833"/>
    </location>
</feature>
<organism evidence="7 8">
    <name type="scientific">Hufsiella arboris</name>
    <dbReference type="NCBI Taxonomy" id="2695275"/>
    <lineage>
        <taxon>Bacteria</taxon>
        <taxon>Pseudomonadati</taxon>
        <taxon>Bacteroidota</taxon>
        <taxon>Sphingobacteriia</taxon>
        <taxon>Sphingobacteriales</taxon>
        <taxon>Sphingobacteriaceae</taxon>
        <taxon>Hufsiella</taxon>
    </lineage>
</organism>
<dbReference type="InterPro" id="IPR037066">
    <property type="entry name" value="Plug_dom_sf"/>
</dbReference>
<dbReference type="RefSeq" id="WP_160843975.1">
    <property type="nucleotide sequence ID" value="NZ_WVHT01000003.1"/>
</dbReference>
<comment type="caution">
    <text evidence="7">The sequence shown here is derived from an EMBL/GenBank/DDBJ whole genome shotgun (WGS) entry which is preliminary data.</text>
</comment>
<name>A0A7K1Y859_9SPHI</name>
<feature type="signal peptide" evidence="5">
    <location>
        <begin position="1"/>
        <end position="19"/>
    </location>
</feature>
<dbReference type="Proteomes" id="UP000466586">
    <property type="component" value="Unassembled WGS sequence"/>
</dbReference>
<evidence type="ECO:0000256" key="3">
    <source>
        <dbReference type="ARBA" id="ARBA00023237"/>
    </source>
</evidence>
<gene>
    <name evidence="7" type="ORF">GS399_07345</name>
</gene>
<dbReference type="EMBL" id="WVHT01000003">
    <property type="protein sequence ID" value="MXV50784.1"/>
    <property type="molecule type" value="Genomic_DNA"/>
</dbReference>
<evidence type="ECO:0000256" key="4">
    <source>
        <dbReference type="SAM" id="MobiDB-lite"/>
    </source>
</evidence>
<protein>
    <submittedName>
        <fullName evidence="7">TonB-dependent receptor</fullName>
    </submittedName>
</protein>
<feature type="domain" description="Outer membrane protein beta-barrel" evidence="6">
    <location>
        <begin position="377"/>
        <end position="796"/>
    </location>
</feature>
<dbReference type="Gene3D" id="2.60.40.1120">
    <property type="entry name" value="Carboxypeptidase-like, regulatory domain"/>
    <property type="match status" value="1"/>
</dbReference>
<dbReference type="Gene3D" id="2.40.170.20">
    <property type="entry name" value="TonB-dependent receptor, beta-barrel domain"/>
    <property type="match status" value="1"/>
</dbReference>
<dbReference type="PANTHER" id="PTHR40980">
    <property type="entry name" value="PLUG DOMAIN-CONTAINING PROTEIN"/>
    <property type="match status" value="1"/>
</dbReference>
<keyword evidence="8" id="KW-1185">Reference proteome</keyword>
<evidence type="ECO:0000313" key="7">
    <source>
        <dbReference type="EMBL" id="MXV50784.1"/>
    </source>
</evidence>
<evidence type="ECO:0000256" key="2">
    <source>
        <dbReference type="ARBA" id="ARBA00023136"/>
    </source>
</evidence>
<dbReference type="GO" id="GO:0009279">
    <property type="term" value="C:cell outer membrane"/>
    <property type="evidence" value="ECO:0007669"/>
    <property type="project" value="UniProtKB-SubCell"/>
</dbReference>
<dbReference type="SUPFAM" id="SSF49464">
    <property type="entry name" value="Carboxypeptidase regulatory domain-like"/>
    <property type="match status" value="1"/>
</dbReference>
<dbReference type="AlphaFoldDB" id="A0A7K1Y859"/>
<proteinExistence type="predicted"/>
<feature type="chain" id="PRO_5029830593" evidence="5">
    <location>
        <begin position="20"/>
        <end position="833"/>
    </location>
</feature>
<dbReference type="InterPro" id="IPR041700">
    <property type="entry name" value="OMP_b-brl_3"/>
</dbReference>
<dbReference type="InterPro" id="IPR036942">
    <property type="entry name" value="Beta-barrel_TonB_sf"/>
</dbReference>
<accession>A0A7K1Y859</accession>
<evidence type="ECO:0000313" key="8">
    <source>
        <dbReference type="Proteomes" id="UP000466586"/>
    </source>
</evidence>
<dbReference type="Pfam" id="PF14905">
    <property type="entry name" value="OMP_b-brl_3"/>
    <property type="match status" value="1"/>
</dbReference>
<dbReference type="InterPro" id="IPR008969">
    <property type="entry name" value="CarboxyPept-like_regulatory"/>
</dbReference>
<reference evidence="7 8" key="1">
    <citation type="submission" date="2019-11" db="EMBL/GenBank/DDBJ databases">
        <title>Pedobacter sp. HMF7647 Genome sequencing and assembly.</title>
        <authorList>
            <person name="Kang H."/>
            <person name="Kim H."/>
            <person name="Joh K."/>
        </authorList>
    </citation>
    <scope>NUCLEOTIDE SEQUENCE [LARGE SCALE GENOMIC DNA]</scope>
    <source>
        <strain evidence="7 8">HMF7647</strain>
    </source>
</reference>
<evidence type="ECO:0000256" key="5">
    <source>
        <dbReference type="SAM" id="SignalP"/>
    </source>
</evidence>
<comment type="subcellular location">
    <subcellularLocation>
        <location evidence="1">Cell outer membrane</location>
    </subcellularLocation>
</comment>
<dbReference type="Pfam" id="PF13620">
    <property type="entry name" value="CarboxypepD_reg"/>
    <property type="match status" value="1"/>
</dbReference>
<keyword evidence="3" id="KW-0998">Cell outer membrane</keyword>
<evidence type="ECO:0000256" key="1">
    <source>
        <dbReference type="ARBA" id="ARBA00004442"/>
    </source>
</evidence>
<sequence>MKRIFTFIFLLAIAITAQAQMGGGGSTVVGRISGNVIDSLTKKPLDYATVTLYRSKGKVPLNGVLTDEKGNFKLNNVAPGNYKVTVTFIGYPTKTFDPIKTTPEKPDNNMGTVIVSPGANALKEVQVTGTQSVIENKIDKMVYNAEKDATVSGGNAGDVLRKVPMVAVDQDGNVSLRGSQNVKILINGRPSGAVASSVGDAMKMMPADQIKSVEVITSPSAKYDAEGTAGIINIITKKKDVSGVSGSISGGLGTRQNNGNANLNVNKNRLSVSGNFGGNLTWPQTSNINNYSTSLATGDVVNQQIGTTRTKRYAYVGSGNVAYDFNDKNSVSTGIRFNNTQFSTEGFTDNSGFRNYVQNNNTTTDFGGFDWNADYTRKFKKEGEELTFAGQWSYGKTNTDIDAFYNLPIFKNQQGGNNALNNEYTGQLDYALPINKVIKLEAGGKLISRKINSDYEIFGQGVDGNYVFDKEASNTYDYSQDVYSGYTVLSFQFKNSVGLQAGARVENTQIDGTSSNFVTALPPFSNSYTNFIPSFAISKTFKKSQTVKLSYSKRIQRPSLQFLNPFRNTSNLQYQTQGNPYLSPEISQSVELNYSTFIKSSVINASIYYRHTDDIIESFLTQPEYSYVDANGQTQTIQTNLTSYQNTGNNNSFGGSFFGQVIPVKNLTLRTSINLFSYKPTASSQFQDATTQENKTYLQYNIFGQGSYNLPKNLVIETFAIFNAPRRTLQGRYPSFNMWVISMSKQFMQKRAKIGVNVIDPFNEVKHFDSQVNNGTSLVNTNFALPFRSVGVNFSWSFGKMNFNANPQQKKKRGVNNDDLKSGGDNNGGTGNQ</sequence>
<dbReference type="SUPFAM" id="SSF56935">
    <property type="entry name" value="Porins"/>
    <property type="match status" value="1"/>
</dbReference>
<evidence type="ECO:0000259" key="6">
    <source>
        <dbReference type="Pfam" id="PF14905"/>
    </source>
</evidence>
<keyword evidence="7" id="KW-0675">Receptor</keyword>
<dbReference type="Gene3D" id="2.170.130.10">
    <property type="entry name" value="TonB-dependent receptor, plug domain"/>
    <property type="match status" value="1"/>
</dbReference>